<dbReference type="AlphaFoldDB" id="A0AAQ3QV53"/>
<evidence type="ECO:0000256" key="8">
    <source>
        <dbReference type="ARBA" id="ARBA00039086"/>
    </source>
</evidence>
<organism evidence="12 13">
    <name type="scientific">Rubellicoccus peritrichatus</name>
    <dbReference type="NCBI Taxonomy" id="3080537"/>
    <lineage>
        <taxon>Bacteria</taxon>
        <taxon>Pseudomonadati</taxon>
        <taxon>Verrucomicrobiota</taxon>
        <taxon>Opitutia</taxon>
        <taxon>Puniceicoccales</taxon>
        <taxon>Cerasicoccaceae</taxon>
        <taxon>Rubellicoccus</taxon>
    </lineage>
</organism>
<dbReference type="PANTHER" id="PTHR11954">
    <property type="entry name" value="D-DOPACHROME DECARBOXYLASE"/>
    <property type="match status" value="1"/>
</dbReference>
<dbReference type="GO" id="GO:0050178">
    <property type="term" value="F:phenylpyruvate tautomerase activity"/>
    <property type="evidence" value="ECO:0007669"/>
    <property type="project" value="UniProtKB-EC"/>
</dbReference>
<gene>
    <name evidence="12" type="ORF">RZN69_08320</name>
</gene>
<dbReference type="Proteomes" id="UP001304300">
    <property type="component" value="Chromosome"/>
</dbReference>
<dbReference type="RefSeq" id="WP_317835634.1">
    <property type="nucleotide sequence ID" value="NZ_CP136920.1"/>
</dbReference>
<keyword evidence="4" id="KW-0413">Isomerase</keyword>
<dbReference type="GO" id="GO:0005125">
    <property type="term" value="F:cytokine activity"/>
    <property type="evidence" value="ECO:0007669"/>
    <property type="project" value="UniProtKB-KW"/>
</dbReference>
<dbReference type="InterPro" id="IPR001398">
    <property type="entry name" value="Macrophage_inhib_fac"/>
</dbReference>
<evidence type="ECO:0000256" key="3">
    <source>
        <dbReference type="ARBA" id="ARBA00022525"/>
    </source>
</evidence>
<reference evidence="12 13" key="1">
    <citation type="submission" date="2023-10" db="EMBL/GenBank/DDBJ databases">
        <title>Rubellicoccus peritrichatus gen. nov., sp. nov., isolated from an algae of coral reef tank.</title>
        <authorList>
            <person name="Luo J."/>
        </authorList>
    </citation>
    <scope>NUCLEOTIDE SEQUENCE [LARGE SCALE GENOMIC DNA]</scope>
    <source>
        <strain evidence="12 13">CR14</strain>
    </source>
</reference>
<dbReference type="EC" id="5.3.3.12" evidence="7"/>
<evidence type="ECO:0000256" key="1">
    <source>
        <dbReference type="ARBA" id="ARBA00004613"/>
    </source>
</evidence>
<proteinExistence type="predicted"/>
<dbReference type="Pfam" id="PF01187">
    <property type="entry name" value="MIF"/>
    <property type="match status" value="1"/>
</dbReference>
<name>A0AAQ3QV53_9BACT</name>
<keyword evidence="2" id="KW-0202">Cytokine</keyword>
<dbReference type="SUPFAM" id="SSF55331">
    <property type="entry name" value="Tautomerase/MIF"/>
    <property type="match status" value="1"/>
</dbReference>
<evidence type="ECO:0000256" key="7">
    <source>
        <dbReference type="ARBA" id="ARBA00038932"/>
    </source>
</evidence>
<dbReference type="EC" id="5.3.2.1" evidence="8"/>
<evidence type="ECO:0000256" key="5">
    <source>
        <dbReference type="ARBA" id="ARBA00036735"/>
    </source>
</evidence>
<comment type="catalytic activity">
    <reaction evidence="5">
        <text>3-phenylpyruvate = enol-phenylpyruvate</text>
        <dbReference type="Rhea" id="RHEA:17097"/>
        <dbReference type="ChEBI" id="CHEBI:16815"/>
        <dbReference type="ChEBI" id="CHEBI:18005"/>
        <dbReference type="EC" id="5.3.2.1"/>
    </reaction>
</comment>
<evidence type="ECO:0000256" key="10">
    <source>
        <dbReference type="ARBA" id="ARBA00041912"/>
    </source>
</evidence>
<evidence type="ECO:0000313" key="12">
    <source>
        <dbReference type="EMBL" id="WOO43096.1"/>
    </source>
</evidence>
<protein>
    <recommendedName>
        <fullName evidence="11">L-dopachrome isomerase</fullName>
        <ecNumber evidence="8">5.3.2.1</ecNumber>
        <ecNumber evidence="7">5.3.3.12</ecNumber>
    </recommendedName>
    <alternativeName>
        <fullName evidence="9">L-dopachrome tautomerase</fullName>
    </alternativeName>
    <alternativeName>
        <fullName evidence="10">Phenylpyruvate tautomerase</fullName>
    </alternativeName>
</protein>
<evidence type="ECO:0000256" key="9">
    <source>
        <dbReference type="ARBA" id="ARBA00041631"/>
    </source>
</evidence>
<dbReference type="GO" id="GO:0005615">
    <property type="term" value="C:extracellular space"/>
    <property type="evidence" value="ECO:0007669"/>
    <property type="project" value="UniProtKB-KW"/>
</dbReference>
<dbReference type="EMBL" id="CP136920">
    <property type="protein sequence ID" value="WOO43096.1"/>
    <property type="molecule type" value="Genomic_DNA"/>
</dbReference>
<comment type="subcellular location">
    <subcellularLocation>
        <location evidence="1">Secreted</location>
    </subcellularLocation>
</comment>
<dbReference type="InterPro" id="IPR014347">
    <property type="entry name" value="Tautomerase/MIF_sf"/>
</dbReference>
<dbReference type="PANTHER" id="PTHR11954:SF6">
    <property type="entry name" value="MACROPHAGE MIGRATION INHIBITORY FACTOR"/>
    <property type="match status" value="1"/>
</dbReference>
<comment type="catalytic activity">
    <reaction evidence="6">
        <text>L-dopachrome = 5,6-dihydroxyindole-2-carboxylate</text>
        <dbReference type="Rhea" id="RHEA:13041"/>
        <dbReference type="ChEBI" id="CHEBI:16875"/>
        <dbReference type="ChEBI" id="CHEBI:57509"/>
        <dbReference type="EC" id="5.3.3.12"/>
    </reaction>
</comment>
<accession>A0AAQ3QV53</accession>
<evidence type="ECO:0000256" key="2">
    <source>
        <dbReference type="ARBA" id="ARBA00022514"/>
    </source>
</evidence>
<sequence length="115" mass="12895">MPYLNIQTNRKLDAEQQTIILQKSSALVASVLGKPEEYVMVALKDEVPMLFAGSSAPLAYLELKSIGLQADKTKIFAKEFCQFVSDELDIPGDRVYVKFNDAQRSMWGWNGDTFA</sequence>
<evidence type="ECO:0000256" key="4">
    <source>
        <dbReference type="ARBA" id="ARBA00023235"/>
    </source>
</evidence>
<keyword evidence="13" id="KW-1185">Reference proteome</keyword>
<keyword evidence="3" id="KW-0964">Secreted</keyword>
<dbReference type="Gene3D" id="3.30.429.10">
    <property type="entry name" value="Macrophage Migration Inhibitory Factor"/>
    <property type="match status" value="1"/>
</dbReference>
<evidence type="ECO:0000256" key="6">
    <source>
        <dbReference type="ARBA" id="ARBA00036823"/>
    </source>
</evidence>
<evidence type="ECO:0000313" key="13">
    <source>
        <dbReference type="Proteomes" id="UP001304300"/>
    </source>
</evidence>
<evidence type="ECO:0000256" key="11">
    <source>
        <dbReference type="ARBA" id="ARBA00042730"/>
    </source>
</evidence>
<dbReference type="GO" id="GO:0004167">
    <property type="term" value="F:dopachrome isomerase activity"/>
    <property type="evidence" value="ECO:0007669"/>
    <property type="project" value="UniProtKB-EC"/>
</dbReference>
<dbReference type="KEGG" id="puo:RZN69_08320"/>